<reference evidence="1 2" key="1">
    <citation type="journal article" date="2015" name="Nature">
        <title>rRNA introns, odd ribosomes, and small enigmatic genomes across a large radiation of phyla.</title>
        <authorList>
            <person name="Brown C.T."/>
            <person name="Hug L.A."/>
            <person name="Thomas B.C."/>
            <person name="Sharon I."/>
            <person name="Castelle C.J."/>
            <person name="Singh A."/>
            <person name="Wilkins M.J."/>
            <person name="Williams K.H."/>
            <person name="Banfield J.F."/>
        </authorList>
    </citation>
    <scope>NUCLEOTIDE SEQUENCE [LARGE SCALE GENOMIC DNA]</scope>
</reference>
<evidence type="ECO:0000313" key="2">
    <source>
        <dbReference type="Proteomes" id="UP000033865"/>
    </source>
</evidence>
<organism evidence="1 2">
    <name type="scientific">Candidatus Uhrbacteria bacterium GW2011_GWC2_53_7</name>
    <dbReference type="NCBI Taxonomy" id="1618986"/>
    <lineage>
        <taxon>Bacteria</taxon>
        <taxon>Candidatus Uhriibacteriota</taxon>
    </lineage>
</organism>
<proteinExistence type="predicted"/>
<dbReference type="AlphaFoldDB" id="A0A0G2A678"/>
<gene>
    <name evidence="1" type="ORF">UY82_C0025G0008</name>
</gene>
<accession>A0A0G2A678</accession>
<dbReference type="EMBL" id="LCRN01000025">
    <property type="protein sequence ID" value="KKW36432.1"/>
    <property type="molecule type" value="Genomic_DNA"/>
</dbReference>
<name>A0A0G2A678_9BACT</name>
<sequence>MQVSQCVVPGEGVFLLLCNAPMCEMRSKVVEVGRQLPNHTKRILHFNVEVRILLVFFRTN</sequence>
<evidence type="ECO:0000313" key="1">
    <source>
        <dbReference type="EMBL" id="KKW36432.1"/>
    </source>
</evidence>
<protein>
    <submittedName>
        <fullName evidence="1">Uncharacterized protein</fullName>
    </submittedName>
</protein>
<dbReference type="Proteomes" id="UP000033865">
    <property type="component" value="Unassembled WGS sequence"/>
</dbReference>
<comment type="caution">
    <text evidence="1">The sequence shown here is derived from an EMBL/GenBank/DDBJ whole genome shotgun (WGS) entry which is preliminary data.</text>
</comment>